<dbReference type="EMBL" id="BKAM01000006">
    <property type="protein sequence ID" value="GEP71959.1"/>
    <property type="molecule type" value="Genomic_DNA"/>
</dbReference>
<reference evidence="2 3" key="1">
    <citation type="submission" date="2019-07" db="EMBL/GenBank/DDBJ databases">
        <title>Whole genome shotgun sequence of Lactobacillus rapi NBRC 109618.</title>
        <authorList>
            <person name="Hosoyama A."/>
            <person name="Uohara A."/>
            <person name="Ohji S."/>
            <person name="Ichikawa N."/>
        </authorList>
    </citation>
    <scope>NUCLEOTIDE SEQUENCE [LARGE SCALE GENOMIC DNA]</scope>
    <source>
        <strain evidence="2 3">NBRC 109618</strain>
    </source>
</reference>
<dbReference type="InterPro" id="IPR010982">
    <property type="entry name" value="Lambda_DNA-bd_dom_sf"/>
</dbReference>
<evidence type="ECO:0000313" key="2">
    <source>
        <dbReference type="EMBL" id="GEP71959.1"/>
    </source>
</evidence>
<organism evidence="2 3">
    <name type="scientific">Lentilactobacillus rapi</name>
    <dbReference type="NCBI Taxonomy" id="481723"/>
    <lineage>
        <taxon>Bacteria</taxon>
        <taxon>Bacillati</taxon>
        <taxon>Bacillota</taxon>
        <taxon>Bacilli</taxon>
        <taxon>Lactobacillales</taxon>
        <taxon>Lactobacillaceae</taxon>
        <taxon>Lentilactobacillus</taxon>
    </lineage>
</organism>
<evidence type="ECO:0000259" key="1">
    <source>
        <dbReference type="PROSITE" id="PS50943"/>
    </source>
</evidence>
<dbReference type="SUPFAM" id="SSF47413">
    <property type="entry name" value="lambda repressor-like DNA-binding domains"/>
    <property type="match status" value="1"/>
</dbReference>
<dbReference type="Gene3D" id="1.10.260.40">
    <property type="entry name" value="lambda repressor-like DNA-binding domains"/>
    <property type="match status" value="1"/>
</dbReference>
<dbReference type="CDD" id="cd00093">
    <property type="entry name" value="HTH_XRE"/>
    <property type="match status" value="1"/>
</dbReference>
<dbReference type="Proteomes" id="UP000321569">
    <property type="component" value="Unassembled WGS sequence"/>
</dbReference>
<dbReference type="STRING" id="1423795.FD12_GL000051"/>
<dbReference type="Pfam" id="PF01381">
    <property type="entry name" value="HTH_3"/>
    <property type="match status" value="1"/>
</dbReference>
<gene>
    <name evidence="2" type="ORF">LRA02_08270</name>
</gene>
<comment type="caution">
    <text evidence="2">The sequence shown here is derived from an EMBL/GenBank/DDBJ whole genome shotgun (WGS) entry which is preliminary data.</text>
</comment>
<evidence type="ECO:0000313" key="3">
    <source>
        <dbReference type="Proteomes" id="UP000321569"/>
    </source>
</evidence>
<proteinExistence type="predicted"/>
<dbReference type="GO" id="GO:0003677">
    <property type="term" value="F:DNA binding"/>
    <property type="evidence" value="ECO:0007669"/>
    <property type="project" value="InterPro"/>
</dbReference>
<feature type="domain" description="HTH cro/C1-type" evidence="1">
    <location>
        <begin position="28"/>
        <end position="82"/>
    </location>
</feature>
<name>A0A512PL66_9LACO</name>
<sequence>MPTLNQTNPNVQPLPTTEMKVAEILTTLRSERIKRGISQTDLADQIGMKQPQLARIERLVATPSLTTIERYAHGLGFEIGLSLVKGLKNK</sequence>
<dbReference type="PROSITE" id="PS50943">
    <property type="entry name" value="HTH_CROC1"/>
    <property type="match status" value="1"/>
</dbReference>
<protein>
    <recommendedName>
        <fullName evidence="1">HTH cro/C1-type domain-containing protein</fullName>
    </recommendedName>
</protein>
<dbReference type="InterPro" id="IPR001387">
    <property type="entry name" value="Cro/C1-type_HTH"/>
</dbReference>
<accession>A0A512PL66</accession>
<dbReference type="SMART" id="SM00530">
    <property type="entry name" value="HTH_XRE"/>
    <property type="match status" value="1"/>
</dbReference>
<dbReference type="OrthoDB" id="2325690at2"/>
<dbReference type="AlphaFoldDB" id="A0A512PL66"/>